<name>A0AAN8PK84_PATCE</name>
<dbReference type="Gene3D" id="3.30.200.20">
    <property type="entry name" value="Phosphorylase Kinase, domain 1"/>
    <property type="match status" value="1"/>
</dbReference>
<dbReference type="InterPro" id="IPR017441">
    <property type="entry name" value="Protein_kinase_ATP_BS"/>
</dbReference>
<dbReference type="GO" id="GO:0010628">
    <property type="term" value="P:positive regulation of gene expression"/>
    <property type="evidence" value="ECO:0007669"/>
    <property type="project" value="UniProtKB-ARBA"/>
</dbReference>
<dbReference type="Gene3D" id="3.10.20.90">
    <property type="entry name" value="Phosphatidylinositol 3-kinase Catalytic Subunit, Chain A, domain 1"/>
    <property type="match status" value="1"/>
</dbReference>
<evidence type="ECO:0000256" key="8">
    <source>
        <dbReference type="PROSITE-ProRule" id="PRU10141"/>
    </source>
</evidence>
<dbReference type="InterPro" id="IPR051180">
    <property type="entry name" value="IKK"/>
</dbReference>
<reference evidence="10 11" key="1">
    <citation type="submission" date="2024-01" db="EMBL/GenBank/DDBJ databases">
        <title>The genome of the rayed Mediterranean limpet Patella caerulea (Linnaeus, 1758).</title>
        <authorList>
            <person name="Anh-Thu Weber A."/>
            <person name="Halstead-Nussloch G."/>
        </authorList>
    </citation>
    <scope>NUCLEOTIDE SEQUENCE [LARGE SCALE GENOMIC DNA]</scope>
    <source>
        <strain evidence="10">AATW-2023a</strain>
        <tissue evidence="10">Whole specimen</tissue>
    </source>
</reference>
<keyword evidence="5 8" id="KW-0547">Nucleotide-binding</keyword>
<feature type="domain" description="Protein kinase" evidence="9">
    <location>
        <begin position="17"/>
        <end position="326"/>
    </location>
</feature>
<dbReference type="SUPFAM" id="SSF56112">
    <property type="entry name" value="Protein kinase-like (PK-like)"/>
    <property type="match status" value="1"/>
</dbReference>
<sequence length="777" mass="88384">MYPVVKGGLQSSSNYTWNQADLLGKGATADVYLGRKKDNGEVVAVKQFRSNVRFGHSSEVEMRELDLLRKLKHENIITLYDIERQSSTGVLVIIMEYCEGGSLHALLDQPQYNFGLPEELFLLVLKNVVDGIKYLSSIGIIHRDIKPGNIMRCFTESGKVSFKLTDFGAARELEEEENFTSMYGTEEYLYPAMYETAVLHLPTGQQFDGKVDLWSLGVTFYHSATGKLPFLPYGGRNNRETMFKIISQKESGVISGVQHFESGPIHWSRELPQTCLLSGGLKSILVPLLSGLMETNQHKMLSHDQLFGIVNNICGKIALKIFHYAMCTDLRVYVDKNESYCVIQDCIAGQTDIPAHEQVLLLDTGRPLEHEIDITAPISTYPKSILNSRFYIYNCTITEPHDLKFHDMPTFPDFSATYVDYERDSKLAFQCCSRTNFIKRVIENIVTKQKCLVEGEICLRNYITSKSVLTGESFLGIERVLRESKKRFTMFFSLLEIISGILKTTGQSRELDELLSDKTMLTVHEKAEERKNDIAKYKAVFVDRLDDLRIKTSTWYAVCDEESCMKTVNHYCENITTTLGRFRRDKNVRSQMSTHDEKIHRFEREKLKSVCTKNFKLLDDHCCTNLQKLFREAIPNLFSLVKAHGRIVKIERNIESVVDCQQLLGSRLDKLIEKAEIILKKIQPPISYTTPAQPYTASHYRDEGIGESCSAGNPSVNQGNQIVTECIAEMTQDTREMEHMAEQTSFMLTRFSNLLQEPFFSDGSIGNVLDVAPTTNS</sequence>
<dbReference type="Gene3D" id="1.10.510.10">
    <property type="entry name" value="Transferase(Phosphotransferase) domain 1"/>
    <property type="match status" value="1"/>
</dbReference>
<dbReference type="InterPro" id="IPR000719">
    <property type="entry name" value="Prot_kinase_dom"/>
</dbReference>
<gene>
    <name evidence="10" type="ORF">SNE40_015127</name>
</gene>
<keyword evidence="2" id="KW-0963">Cytoplasm</keyword>
<keyword evidence="11" id="KW-1185">Reference proteome</keyword>
<evidence type="ECO:0000256" key="1">
    <source>
        <dbReference type="ARBA" id="ARBA00004496"/>
    </source>
</evidence>
<evidence type="ECO:0000256" key="7">
    <source>
        <dbReference type="ARBA" id="ARBA00022840"/>
    </source>
</evidence>
<dbReference type="PROSITE" id="PS50011">
    <property type="entry name" value="PROTEIN_KINASE_DOM"/>
    <property type="match status" value="1"/>
</dbReference>
<dbReference type="Proteomes" id="UP001347796">
    <property type="component" value="Unassembled WGS sequence"/>
</dbReference>
<organism evidence="10 11">
    <name type="scientific">Patella caerulea</name>
    <name type="common">Rayed Mediterranean limpet</name>
    <dbReference type="NCBI Taxonomy" id="87958"/>
    <lineage>
        <taxon>Eukaryota</taxon>
        <taxon>Metazoa</taxon>
        <taxon>Spiralia</taxon>
        <taxon>Lophotrochozoa</taxon>
        <taxon>Mollusca</taxon>
        <taxon>Gastropoda</taxon>
        <taxon>Patellogastropoda</taxon>
        <taxon>Patelloidea</taxon>
        <taxon>Patellidae</taxon>
        <taxon>Patella</taxon>
    </lineage>
</organism>
<keyword evidence="4" id="KW-0808">Transferase</keyword>
<dbReference type="Gene3D" id="1.20.1270.420">
    <property type="match status" value="1"/>
</dbReference>
<dbReference type="InterPro" id="IPR011009">
    <property type="entry name" value="Kinase-like_dom_sf"/>
</dbReference>
<dbReference type="PROSITE" id="PS00107">
    <property type="entry name" value="PROTEIN_KINASE_ATP"/>
    <property type="match status" value="1"/>
</dbReference>
<dbReference type="GO" id="GO:0006950">
    <property type="term" value="P:response to stress"/>
    <property type="evidence" value="ECO:0007669"/>
    <property type="project" value="UniProtKB-ARBA"/>
</dbReference>
<evidence type="ECO:0000313" key="11">
    <source>
        <dbReference type="Proteomes" id="UP001347796"/>
    </source>
</evidence>
<keyword evidence="7 8" id="KW-0067">ATP-binding</keyword>
<keyword evidence="6" id="KW-0418">Kinase</keyword>
<dbReference type="FunFam" id="3.30.200.20:FF:000106">
    <property type="entry name" value="serine/threonine-protein kinase TBK1 isoform X1"/>
    <property type="match status" value="1"/>
</dbReference>
<protein>
    <recommendedName>
        <fullName evidence="9">Protein kinase domain-containing protein</fullName>
    </recommendedName>
</protein>
<dbReference type="SMART" id="SM00220">
    <property type="entry name" value="S_TKc"/>
    <property type="match status" value="1"/>
</dbReference>
<dbReference type="PANTHER" id="PTHR22969">
    <property type="entry name" value="IKB KINASE"/>
    <property type="match status" value="1"/>
</dbReference>
<dbReference type="GO" id="GO:0045089">
    <property type="term" value="P:positive regulation of innate immune response"/>
    <property type="evidence" value="ECO:0007669"/>
    <property type="project" value="UniProtKB-ARBA"/>
</dbReference>
<keyword evidence="3" id="KW-0723">Serine/threonine-protein kinase</keyword>
<proteinExistence type="predicted"/>
<dbReference type="AlphaFoldDB" id="A0AAN8PK84"/>
<comment type="subcellular location">
    <subcellularLocation>
        <location evidence="1">Cytoplasm</location>
    </subcellularLocation>
</comment>
<dbReference type="GO" id="GO:0005524">
    <property type="term" value="F:ATP binding"/>
    <property type="evidence" value="ECO:0007669"/>
    <property type="project" value="UniProtKB-UniRule"/>
</dbReference>
<evidence type="ECO:0000256" key="4">
    <source>
        <dbReference type="ARBA" id="ARBA00022679"/>
    </source>
</evidence>
<evidence type="ECO:0000259" key="9">
    <source>
        <dbReference type="PROSITE" id="PS50011"/>
    </source>
</evidence>
<dbReference type="GO" id="GO:0005737">
    <property type="term" value="C:cytoplasm"/>
    <property type="evidence" value="ECO:0007669"/>
    <property type="project" value="UniProtKB-SubCell"/>
</dbReference>
<evidence type="ECO:0000256" key="6">
    <source>
        <dbReference type="ARBA" id="ARBA00022777"/>
    </source>
</evidence>
<dbReference type="FunFam" id="1.10.510.10:FF:000100">
    <property type="entry name" value="inhibitor of nuclear factor kappa-B kinase subunit epsilon"/>
    <property type="match status" value="1"/>
</dbReference>
<evidence type="ECO:0000256" key="3">
    <source>
        <dbReference type="ARBA" id="ARBA00022527"/>
    </source>
</evidence>
<dbReference type="EMBL" id="JAZGQO010000010">
    <property type="protein sequence ID" value="KAK6176923.1"/>
    <property type="molecule type" value="Genomic_DNA"/>
</dbReference>
<dbReference type="GO" id="GO:0009967">
    <property type="term" value="P:positive regulation of signal transduction"/>
    <property type="evidence" value="ECO:0007669"/>
    <property type="project" value="UniProtKB-ARBA"/>
</dbReference>
<dbReference type="GO" id="GO:0004674">
    <property type="term" value="F:protein serine/threonine kinase activity"/>
    <property type="evidence" value="ECO:0007669"/>
    <property type="project" value="UniProtKB-KW"/>
</dbReference>
<evidence type="ECO:0000256" key="2">
    <source>
        <dbReference type="ARBA" id="ARBA00022490"/>
    </source>
</evidence>
<dbReference type="Pfam" id="PF00069">
    <property type="entry name" value="Pkinase"/>
    <property type="match status" value="1"/>
</dbReference>
<feature type="binding site" evidence="8">
    <location>
        <position position="46"/>
    </location>
    <ligand>
        <name>ATP</name>
        <dbReference type="ChEBI" id="CHEBI:30616"/>
    </ligand>
</feature>
<evidence type="ECO:0000256" key="5">
    <source>
        <dbReference type="ARBA" id="ARBA00022741"/>
    </source>
</evidence>
<dbReference type="PANTHER" id="PTHR22969:SF15">
    <property type="entry name" value="FI05319P"/>
    <property type="match status" value="1"/>
</dbReference>
<comment type="caution">
    <text evidence="10">The sequence shown here is derived from an EMBL/GenBank/DDBJ whole genome shotgun (WGS) entry which is preliminary data.</text>
</comment>
<evidence type="ECO:0000313" key="10">
    <source>
        <dbReference type="EMBL" id="KAK6176923.1"/>
    </source>
</evidence>
<accession>A0AAN8PK84</accession>